<dbReference type="RefSeq" id="WP_168798182.1">
    <property type="nucleotide sequence ID" value="NZ_JBHSNS010000007.1"/>
</dbReference>
<keyword evidence="5 7" id="KW-0456">Lyase</keyword>
<evidence type="ECO:0000256" key="5">
    <source>
        <dbReference type="ARBA" id="ARBA00023239"/>
    </source>
</evidence>
<keyword evidence="4 7" id="KW-0472">Membrane</keyword>
<keyword evidence="2 7" id="KW-0812">Transmembrane</keyword>
<feature type="site" description="Important for catalytic activity" evidence="7">
    <location>
        <position position="255"/>
    </location>
</feature>
<dbReference type="Pfam" id="PF02618">
    <property type="entry name" value="YceG"/>
    <property type="match status" value="1"/>
</dbReference>
<comment type="function">
    <text evidence="7">Functions as a peptidoglycan terminase that cleaves nascent peptidoglycan strands endolytically to terminate their elongation.</text>
</comment>
<comment type="caution">
    <text evidence="9">The sequence shown here is derived from an EMBL/GenBank/DDBJ whole genome shotgun (WGS) entry which is preliminary data.</text>
</comment>
<evidence type="ECO:0000256" key="3">
    <source>
        <dbReference type="ARBA" id="ARBA00022989"/>
    </source>
</evidence>
<evidence type="ECO:0000313" key="10">
    <source>
        <dbReference type="Proteomes" id="UP001596072"/>
    </source>
</evidence>
<dbReference type="Gene3D" id="3.30.1490.480">
    <property type="entry name" value="Endolytic murein transglycosylase"/>
    <property type="match status" value="1"/>
</dbReference>
<comment type="subcellular location">
    <subcellularLocation>
        <location evidence="7">Cell membrane</location>
        <topology evidence="7">Single-pass membrane protein</topology>
    </subcellularLocation>
</comment>
<proteinExistence type="inferred from homology"/>
<evidence type="ECO:0000256" key="1">
    <source>
        <dbReference type="ARBA" id="ARBA00022475"/>
    </source>
</evidence>
<comment type="similarity">
    <text evidence="7">Belongs to the transglycosylase MltG family.</text>
</comment>
<evidence type="ECO:0000313" key="9">
    <source>
        <dbReference type="EMBL" id="MFC5730097.1"/>
    </source>
</evidence>
<dbReference type="InterPro" id="IPR003770">
    <property type="entry name" value="MLTG-like"/>
</dbReference>
<dbReference type="PANTHER" id="PTHR30518">
    <property type="entry name" value="ENDOLYTIC MUREIN TRANSGLYCOSYLASE"/>
    <property type="match status" value="1"/>
</dbReference>
<dbReference type="CDD" id="cd08010">
    <property type="entry name" value="MltG_like"/>
    <property type="match status" value="1"/>
</dbReference>
<dbReference type="EMBL" id="JBHSNS010000007">
    <property type="protein sequence ID" value="MFC5730097.1"/>
    <property type="molecule type" value="Genomic_DNA"/>
</dbReference>
<dbReference type="NCBIfam" id="TIGR00247">
    <property type="entry name" value="endolytic transglycosylase MltG"/>
    <property type="match status" value="1"/>
</dbReference>
<evidence type="ECO:0000256" key="7">
    <source>
        <dbReference type="HAMAP-Rule" id="MF_02065"/>
    </source>
</evidence>
<feature type="region of interest" description="Disordered" evidence="8">
    <location>
        <begin position="1"/>
        <end position="22"/>
    </location>
</feature>
<comment type="catalytic activity">
    <reaction evidence="7">
        <text>a peptidoglycan chain = a peptidoglycan chain with N-acetyl-1,6-anhydromuramyl-[peptide] at the reducing end + a peptidoglycan chain with N-acetylglucosamine at the non-reducing end.</text>
        <dbReference type="EC" id="4.2.2.29"/>
    </reaction>
</comment>
<evidence type="ECO:0000256" key="2">
    <source>
        <dbReference type="ARBA" id="ARBA00022692"/>
    </source>
</evidence>
<dbReference type="PANTHER" id="PTHR30518:SF2">
    <property type="entry name" value="ENDOLYTIC MUREIN TRANSGLYCOSYLASE"/>
    <property type="match status" value="1"/>
</dbReference>
<keyword evidence="1 7" id="KW-1003">Cell membrane</keyword>
<feature type="compositionally biased region" description="Polar residues" evidence="8">
    <location>
        <begin position="1"/>
        <end position="13"/>
    </location>
</feature>
<keyword evidence="3 7" id="KW-1133">Transmembrane helix</keyword>
<keyword evidence="10" id="KW-1185">Reference proteome</keyword>
<dbReference type="Proteomes" id="UP001596072">
    <property type="component" value="Unassembled WGS sequence"/>
</dbReference>
<sequence length="378" mass="40487">MSESVLSEMTSGGSHEPGRRRAARKRRSSCLPILLVIVIFCVVTAWFARSAISDVRDMFAGPEDYPGPGQGEVMVVIDPGQSVSSMGTELEELDVVASSEAFLEAAAANDRSTAIQAGTYLLKKKMKAVDAVTVLVDPANVVTTAVTIPEGFTVDQIVARLAEETGFPARQFRRVLARPQSFGLPSYAKGNPEGYLFPATYTFSPADKPVDMLKEMIARYEQALGDNDIEAVGASLGPGYTPEQVMTVASLVEAEGRGDDMPKIARAIYNRLELPDGGGTNGLLQIDAAVLYALGTRDPSKLVAPLRDLTDSPYNTYLHPGLPPGPIGSPGEQAIQAALHPAEGDWVYWVTVDCDGTTEFSATLEEHNQHEPLDPSTC</sequence>
<evidence type="ECO:0000256" key="4">
    <source>
        <dbReference type="ARBA" id="ARBA00023136"/>
    </source>
</evidence>
<feature type="transmembrane region" description="Helical" evidence="7">
    <location>
        <begin position="29"/>
        <end position="48"/>
    </location>
</feature>
<dbReference type="EC" id="4.2.2.29" evidence="7"/>
<evidence type="ECO:0000256" key="8">
    <source>
        <dbReference type="SAM" id="MobiDB-lite"/>
    </source>
</evidence>
<name>A0ABW0ZID5_9ACTN</name>
<protein>
    <recommendedName>
        <fullName evidence="7">Endolytic murein transglycosylase</fullName>
        <ecNumber evidence="7">4.2.2.29</ecNumber>
    </recommendedName>
    <alternativeName>
        <fullName evidence="7">Peptidoglycan lytic transglycosylase</fullName>
    </alternativeName>
    <alternativeName>
        <fullName evidence="7">Peptidoglycan polymerization terminase</fullName>
    </alternativeName>
</protein>
<evidence type="ECO:0000256" key="6">
    <source>
        <dbReference type="ARBA" id="ARBA00023316"/>
    </source>
</evidence>
<organism evidence="9 10">
    <name type="scientific">Nocardioides vastitatis</name>
    <dbReference type="NCBI Taxonomy" id="2568655"/>
    <lineage>
        <taxon>Bacteria</taxon>
        <taxon>Bacillati</taxon>
        <taxon>Actinomycetota</taxon>
        <taxon>Actinomycetes</taxon>
        <taxon>Propionibacteriales</taxon>
        <taxon>Nocardioidaceae</taxon>
        <taxon>Nocardioides</taxon>
    </lineage>
</organism>
<accession>A0ABW0ZID5</accession>
<keyword evidence="6 7" id="KW-0961">Cell wall biogenesis/degradation</keyword>
<reference evidence="10" key="1">
    <citation type="journal article" date="2019" name="Int. J. Syst. Evol. Microbiol.">
        <title>The Global Catalogue of Microorganisms (GCM) 10K type strain sequencing project: providing services to taxonomists for standard genome sequencing and annotation.</title>
        <authorList>
            <consortium name="The Broad Institute Genomics Platform"/>
            <consortium name="The Broad Institute Genome Sequencing Center for Infectious Disease"/>
            <person name="Wu L."/>
            <person name="Ma J."/>
        </authorList>
    </citation>
    <scope>NUCLEOTIDE SEQUENCE [LARGE SCALE GENOMIC DNA]</scope>
    <source>
        <strain evidence="10">YIM 94188</strain>
    </source>
</reference>
<gene>
    <name evidence="7 9" type="primary">mltG</name>
    <name evidence="9" type="ORF">ACFPQB_14315</name>
</gene>
<dbReference type="HAMAP" id="MF_02065">
    <property type="entry name" value="MltG"/>
    <property type="match status" value="1"/>
</dbReference>